<dbReference type="NCBIfam" id="NF038354">
    <property type="entry name" value="trnsprt_adja_43"/>
    <property type="match status" value="1"/>
</dbReference>
<organism evidence="2 3">
    <name type="scientific">Arthrobacter rhombi</name>
    <dbReference type="NCBI Taxonomy" id="71253"/>
    <lineage>
        <taxon>Bacteria</taxon>
        <taxon>Bacillati</taxon>
        <taxon>Actinomycetota</taxon>
        <taxon>Actinomycetes</taxon>
        <taxon>Micrococcales</taxon>
        <taxon>Micrococcaceae</taxon>
        <taxon>Arthrobacter</taxon>
    </lineage>
</organism>
<reference evidence="2 3" key="1">
    <citation type="submission" date="2017-02" db="EMBL/GenBank/DDBJ databases">
        <authorList>
            <person name="Peterson S.W."/>
        </authorList>
    </citation>
    <scope>NUCLEOTIDE SEQUENCE [LARGE SCALE GENOMIC DNA]</scope>
    <source>
        <strain evidence="2 3">B Ar 00.02</strain>
    </source>
</reference>
<keyword evidence="3" id="KW-1185">Reference proteome</keyword>
<name>A0A1R4GL06_9MICC</name>
<dbReference type="AlphaFoldDB" id="A0A1R4GL06"/>
<sequence length="43" mass="5150">MEPMILTAYVLIWPVIVAGTLFVITRAFLREWRQARRDERTMV</sequence>
<gene>
    <name evidence="2" type="ORF">FM101_11350</name>
</gene>
<dbReference type="Proteomes" id="UP000195913">
    <property type="component" value="Unassembled WGS sequence"/>
</dbReference>
<evidence type="ECO:0000313" key="3">
    <source>
        <dbReference type="Proteomes" id="UP000195913"/>
    </source>
</evidence>
<dbReference type="EMBL" id="FUHW01000038">
    <property type="protein sequence ID" value="SJM68878.1"/>
    <property type="molecule type" value="Genomic_DNA"/>
</dbReference>
<accession>A0A1R4GL06</accession>
<evidence type="ECO:0008006" key="4">
    <source>
        <dbReference type="Google" id="ProtNLM"/>
    </source>
</evidence>
<evidence type="ECO:0000256" key="1">
    <source>
        <dbReference type="SAM" id="Phobius"/>
    </source>
</evidence>
<evidence type="ECO:0000313" key="2">
    <source>
        <dbReference type="EMBL" id="SJM68878.1"/>
    </source>
</evidence>
<dbReference type="InterPro" id="IPR049820">
    <property type="entry name" value="Trnsprt_adja_ssu-like"/>
</dbReference>
<keyword evidence="1" id="KW-1133">Transmembrane helix</keyword>
<keyword evidence="1" id="KW-0472">Membrane</keyword>
<keyword evidence="1" id="KW-0812">Transmembrane</keyword>
<proteinExistence type="predicted"/>
<feature type="transmembrane region" description="Helical" evidence="1">
    <location>
        <begin position="6"/>
        <end position="29"/>
    </location>
</feature>
<protein>
    <recommendedName>
        <fullName evidence="4">Transmembrane protein</fullName>
    </recommendedName>
</protein>